<dbReference type="AlphaFoldDB" id="A0A1G6YCM4"/>
<dbReference type="EMBL" id="FNAK01000003">
    <property type="protein sequence ID" value="SDD87346.1"/>
    <property type="molecule type" value="Genomic_DNA"/>
</dbReference>
<dbReference type="Gene3D" id="3.30.70.1430">
    <property type="entry name" value="Multidrug efflux transporter AcrB pore domain"/>
    <property type="match status" value="2"/>
</dbReference>
<dbReference type="Gene3D" id="3.30.70.1320">
    <property type="entry name" value="Multidrug efflux transporter AcrB pore domain like"/>
    <property type="match status" value="1"/>
</dbReference>
<evidence type="ECO:0000313" key="3">
    <source>
        <dbReference type="Proteomes" id="UP000183685"/>
    </source>
</evidence>
<dbReference type="RefSeq" id="WP_068302351.1">
    <property type="nucleotide sequence ID" value="NZ_FNAK01000003.1"/>
</dbReference>
<feature type="transmembrane region" description="Helical" evidence="1">
    <location>
        <begin position="336"/>
        <end position="358"/>
    </location>
</feature>
<dbReference type="OrthoDB" id="9807350at2"/>
<keyword evidence="3" id="KW-1185">Reference proteome</keyword>
<keyword evidence="1" id="KW-0472">Membrane</keyword>
<keyword evidence="1" id="KW-1133">Transmembrane helix</keyword>
<feature type="transmembrane region" description="Helical" evidence="1">
    <location>
        <begin position="880"/>
        <end position="904"/>
    </location>
</feature>
<feature type="transmembrane region" description="Helical" evidence="1">
    <location>
        <begin position="959"/>
        <end position="977"/>
    </location>
</feature>
<dbReference type="PANTHER" id="PTHR32063">
    <property type="match status" value="1"/>
</dbReference>
<dbReference type="PANTHER" id="PTHR32063:SF0">
    <property type="entry name" value="SWARMING MOTILITY PROTEIN SWRC"/>
    <property type="match status" value="1"/>
</dbReference>
<feature type="transmembrane region" description="Helical" evidence="1">
    <location>
        <begin position="854"/>
        <end position="873"/>
    </location>
</feature>
<feature type="transmembrane region" description="Helical" evidence="1">
    <location>
        <begin position="526"/>
        <end position="544"/>
    </location>
</feature>
<keyword evidence="1" id="KW-0812">Transmembrane</keyword>
<feature type="transmembrane region" description="Helical" evidence="1">
    <location>
        <begin position="436"/>
        <end position="456"/>
    </location>
</feature>
<name>A0A1G6YCM4_9PROT</name>
<accession>A0A1G6YCM4</accession>
<feature type="transmembrane region" description="Helical" evidence="1">
    <location>
        <begin position="983"/>
        <end position="1006"/>
    </location>
</feature>
<dbReference type="InterPro" id="IPR001036">
    <property type="entry name" value="Acrflvin-R"/>
</dbReference>
<dbReference type="Gene3D" id="1.20.1640.10">
    <property type="entry name" value="Multidrug efflux transporter AcrB transmembrane domain"/>
    <property type="match status" value="2"/>
</dbReference>
<dbReference type="GO" id="GO:0005886">
    <property type="term" value="C:plasma membrane"/>
    <property type="evidence" value="ECO:0007669"/>
    <property type="project" value="TreeGrafter"/>
</dbReference>
<dbReference type="SUPFAM" id="SSF82693">
    <property type="entry name" value="Multidrug efflux transporter AcrB pore domain, PN1, PN2, PC1 and PC2 subdomains"/>
    <property type="match status" value="2"/>
</dbReference>
<dbReference type="STRING" id="637679.GCA_001550055_01227"/>
<dbReference type="SUPFAM" id="SSF82714">
    <property type="entry name" value="Multidrug efflux transporter AcrB TolC docking domain, DN and DC subdomains"/>
    <property type="match status" value="2"/>
</dbReference>
<gene>
    <name evidence="2" type="ORF">SAMN04488071_1547</name>
</gene>
<dbReference type="SUPFAM" id="SSF82866">
    <property type="entry name" value="Multidrug efflux transporter AcrB transmembrane domain"/>
    <property type="match status" value="2"/>
</dbReference>
<dbReference type="Proteomes" id="UP000183685">
    <property type="component" value="Unassembled WGS sequence"/>
</dbReference>
<evidence type="ECO:0000313" key="2">
    <source>
        <dbReference type="EMBL" id="SDD87346.1"/>
    </source>
</evidence>
<feature type="transmembrane region" description="Helical" evidence="1">
    <location>
        <begin position="12"/>
        <end position="30"/>
    </location>
</feature>
<protein>
    <submittedName>
        <fullName evidence="2">Multidrug efflux pump subunit AcrB</fullName>
    </submittedName>
</protein>
<dbReference type="Gene3D" id="3.30.2090.10">
    <property type="entry name" value="Multidrug efflux transporter AcrB TolC docking domain, DN and DC subdomains"/>
    <property type="match status" value="2"/>
</dbReference>
<dbReference type="GO" id="GO:0042910">
    <property type="term" value="F:xenobiotic transmembrane transporter activity"/>
    <property type="evidence" value="ECO:0007669"/>
    <property type="project" value="TreeGrafter"/>
</dbReference>
<feature type="transmembrane region" description="Helical" evidence="1">
    <location>
        <begin position="910"/>
        <end position="932"/>
    </location>
</feature>
<feature type="transmembrane region" description="Helical" evidence="1">
    <location>
        <begin position="468"/>
        <end position="487"/>
    </location>
</feature>
<organism evidence="2 3">
    <name type="scientific">Kordiimonas lacus</name>
    <dbReference type="NCBI Taxonomy" id="637679"/>
    <lineage>
        <taxon>Bacteria</taxon>
        <taxon>Pseudomonadati</taxon>
        <taxon>Pseudomonadota</taxon>
        <taxon>Alphaproteobacteria</taxon>
        <taxon>Kordiimonadales</taxon>
        <taxon>Kordiimonadaceae</taxon>
        <taxon>Kordiimonas</taxon>
    </lineage>
</organism>
<dbReference type="Pfam" id="PF00873">
    <property type="entry name" value="ACR_tran"/>
    <property type="match status" value="2"/>
</dbReference>
<evidence type="ECO:0000256" key="1">
    <source>
        <dbReference type="SAM" id="Phobius"/>
    </source>
</evidence>
<dbReference type="InterPro" id="IPR027463">
    <property type="entry name" value="AcrB_DN_DC_subdom"/>
</dbReference>
<dbReference type="PRINTS" id="PR00702">
    <property type="entry name" value="ACRIFLAVINRP"/>
</dbReference>
<sequence>MRLTRQSLNNPVAVGIVAAVVMLLGIASMLNMPAQLLPQIEKPVVTIVNQWPGASPAEIESEITVPVEEVLQGTPGLTEMQSWSMANFGFMQLEFAIETDMTRALIEIISRLNRLRPLPANAEKPQVQLGEWGDANDQLIEYYVQQLPGTEHLARENARYMRDIIVPELQALYGVSNIDFWDSNGGEDQLKIIFDPYKAAEFGIDIARVPARIGQSADISSGFVDVGRKQYTVRYEGRYDIEELQGLILEWRGGLPITLGDVARIEVGPGRADGFIYQNGNPAFRLAIAKSNDANVLEALDGVKSKINELNAGAFKDRGMVAQYAFDPGQYINRSISLLGSNLVIGMLLAVGTLWMFLRQWRATLLISIAIPTSLLATFVILGVAGRTLNVISLAGLAFATGMVLDAAIVVLENIVRLRERGETPRDAADMGATQVWGALLASTATTVAVFIPVMFLKDAIGQMFADLALTIAVGVAISLLVAVTVLPTMARFWMRSLPESDGRETSWDRMANTLMELTDTVQKQLFWFVALVSVSATLFLYFMPQLNYLPPVKRDTVDSFLFFPPGTNVETADKEIAQVVDARIQPYLKGEKEPKVRDYFFWSFPGATGGWLALNAEDPSRLEELQNIVQSEVTSGIPDMFGFTLRRSLFGGFGGENSVEMRISSTDLNAAKNAAMAGMGMVMGQIPGATANPQPDPFAESTELRFDPNDRRLAEVGWTRQDLTMVILELGQGAWLGEYFDGQGQMDIYLKSESFTSPEQMADLPVQTPNGGLVPLGELAQISTVLGPNAIARFDRIRAYSLQVNPPEGMALDTLINELQTKIEPQLKAMLPADAVIKYAGSADDLMQALKTLGLNFLVAIALLYFILAGLFRSPVDALLVVVSILTACAGGMIGLAILNFIQFTPLDLLGMIGFIILLGLVVNNAILLVAQTRTAQGRGMNRTEAVHQALKLRLRPIFMSTLTSLFGMLPLLLFPGAGSEIYRGMAAVIVGGMSISTIFTLLLLPSLLQLVPTKIAPATPDQLRRFEDGSDAGQANPAE</sequence>
<proteinExistence type="predicted"/>
<dbReference type="Gene3D" id="3.30.70.1440">
    <property type="entry name" value="Multidrug efflux transporter AcrB pore domain"/>
    <property type="match status" value="1"/>
</dbReference>
<feature type="transmembrane region" description="Helical" evidence="1">
    <location>
        <begin position="365"/>
        <end position="385"/>
    </location>
</feature>
<feature type="transmembrane region" description="Helical" evidence="1">
    <location>
        <begin position="391"/>
        <end position="416"/>
    </location>
</feature>
<reference evidence="2 3" key="1">
    <citation type="submission" date="2016-10" db="EMBL/GenBank/DDBJ databases">
        <authorList>
            <person name="de Groot N.N."/>
        </authorList>
    </citation>
    <scope>NUCLEOTIDE SEQUENCE [LARGE SCALE GENOMIC DNA]</scope>
    <source>
        <strain evidence="2 3">CGMCC 1.9109</strain>
    </source>
</reference>